<keyword evidence="3" id="KW-1185">Reference proteome</keyword>
<sequence>MTKETTERAVEFLSERSFSTARRPTRLGSHTYVPAPSSAATTKGALSKGGLLVTLEVTEEILQEFMDAMSALERHISKRWASSEVWFCGSPAE</sequence>
<proteinExistence type="predicted"/>
<gene>
    <name evidence="2" type="ORF">GCM10010521_58570</name>
</gene>
<dbReference type="RefSeq" id="WP_345057456.1">
    <property type="nucleotide sequence ID" value="NZ_BAAAVM010000111.1"/>
</dbReference>
<reference evidence="2 3" key="1">
    <citation type="journal article" date="2019" name="Int. J. Syst. Evol. Microbiol.">
        <title>The Global Catalogue of Microorganisms (GCM) 10K type strain sequencing project: providing services to taxonomists for standard genome sequencing and annotation.</title>
        <authorList>
            <consortium name="The Broad Institute Genomics Platform"/>
            <consortium name="The Broad Institute Genome Sequencing Center for Infectious Disease"/>
            <person name="Wu L."/>
            <person name="Ma J."/>
        </authorList>
    </citation>
    <scope>NUCLEOTIDE SEQUENCE [LARGE SCALE GENOMIC DNA]</scope>
    <source>
        <strain evidence="2 3">JCM 11574</strain>
    </source>
</reference>
<comment type="caution">
    <text evidence="2">The sequence shown here is derived from an EMBL/GenBank/DDBJ whole genome shotgun (WGS) entry which is preliminary data.</text>
</comment>
<accession>A0ABN3UZC0</accession>
<dbReference type="Proteomes" id="UP001500893">
    <property type="component" value="Unassembled WGS sequence"/>
</dbReference>
<dbReference type="EMBL" id="BAAAVM010000111">
    <property type="protein sequence ID" value="GAA2772644.1"/>
    <property type="molecule type" value="Genomic_DNA"/>
</dbReference>
<organism evidence="2 3">
    <name type="scientific">Streptomyces rameus</name>
    <dbReference type="NCBI Taxonomy" id="68261"/>
    <lineage>
        <taxon>Bacteria</taxon>
        <taxon>Bacillati</taxon>
        <taxon>Actinomycetota</taxon>
        <taxon>Actinomycetes</taxon>
        <taxon>Kitasatosporales</taxon>
        <taxon>Streptomycetaceae</taxon>
        <taxon>Streptomyces</taxon>
    </lineage>
</organism>
<evidence type="ECO:0000313" key="2">
    <source>
        <dbReference type="EMBL" id="GAA2772644.1"/>
    </source>
</evidence>
<name>A0ABN3UZC0_9ACTN</name>
<feature type="region of interest" description="Disordered" evidence="1">
    <location>
        <begin position="24"/>
        <end position="43"/>
    </location>
</feature>
<evidence type="ECO:0000256" key="1">
    <source>
        <dbReference type="SAM" id="MobiDB-lite"/>
    </source>
</evidence>
<protein>
    <submittedName>
        <fullName evidence="2">Uncharacterized protein</fullName>
    </submittedName>
</protein>
<evidence type="ECO:0000313" key="3">
    <source>
        <dbReference type="Proteomes" id="UP001500893"/>
    </source>
</evidence>